<dbReference type="InterPro" id="IPR013783">
    <property type="entry name" value="Ig-like_fold"/>
</dbReference>
<dbReference type="InterPro" id="IPR011041">
    <property type="entry name" value="Quinoprot_gluc/sorb_DH_b-prop"/>
</dbReference>
<dbReference type="RefSeq" id="WP_119668994.1">
    <property type="nucleotide sequence ID" value="NZ_QXED01000005.1"/>
</dbReference>
<organism evidence="5 6">
    <name type="scientific">Fibrisoma montanum</name>
    <dbReference type="NCBI Taxonomy" id="2305895"/>
    <lineage>
        <taxon>Bacteria</taxon>
        <taxon>Pseudomonadati</taxon>
        <taxon>Bacteroidota</taxon>
        <taxon>Cytophagia</taxon>
        <taxon>Cytophagales</taxon>
        <taxon>Spirosomataceae</taxon>
        <taxon>Fibrisoma</taxon>
    </lineage>
</organism>
<dbReference type="GO" id="GO:0000155">
    <property type="term" value="F:phosphorelay sensor kinase activity"/>
    <property type="evidence" value="ECO:0007669"/>
    <property type="project" value="InterPro"/>
</dbReference>
<keyword evidence="3" id="KW-0732">Signal</keyword>
<evidence type="ECO:0000313" key="6">
    <source>
        <dbReference type="Proteomes" id="UP000283523"/>
    </source>
</evidence>
<dbReference type="Pfam" id="PF02518">
    <property type="entry name" value="HATPase_c"/>
    <property type="match status" value="1"/>
</dbReference>
<dbReference type="Gene3D" id="2.60.40.10">
    <property type="entry name" value="Immunoglobulins"/>
    <property type="match status" value="1"/>
</dbReference>
<dbReference type="GO" id="GO:0016020">
    <property type="term" value="C:membrane"/>
    <property type="evidence" value="ECO:0007669"/>
    <property type="project" value="InterPro"/>
</dbReference>
<dbReference type="PROSITE" id="PS50109">
    <property type="entry name" value="HIS_KIN"/>
    <property type="match status" value="1"/>
</dbReference>
<feature type="chain" id="PRO_5019396193" description="Histidine kinase domain-containing protein" evidence="3">
    <location>
        <begin position="21"/>
        <end position="1004"/>
    </location>
</feature>
<feature type="signal peptide" evidence="3">
    <location>
        <begin position="1"/>
        <end position="20"/>
    </location>
</feature>
<proteinExistence type="predicted"/>
<feature type="domain" description="Histidine kinase" evidence="4">
    <location>
        <begin position="812"/>
        <end position="1004"/>
    </location>
</feature>
<reference evidence="5 6" key="1">
    <citation type="submission" date="2018-08" db="EMBL/GenBank/DDBJ databases">
        <title>Fibrisoma montanum sp. nov., isolated from Danxia mountain soil.</title>
        <authorList>
            <person name="Huang Y."/>
        </authorList>
    </citation>
    <scope>NUCLEOTIDE SEQUENCE [LARGE SCALE GENOMIC DNA]</scope>
    <source>
        <strain evidence="5 6">HYT19</strain>
    </source>
</reference>
<evidence type="ECO:0000259" key="4">
    <source>
        <dbReference type="PROSITE" id="PS50109"/>
    </source>
</evidence>
<sequence length="1004" mass="114491">MKTLRWLSALLVLTGLGAFAQSSDYAFQQYSTDQGLPSEEVTCILKDKRGFMWFGTLNGLARFDGIRFTVYRRTGKPNQLIGNYIIGLSQDTSGHIWVSTHRGLSRLNPLTEQFTPIALPTQRDQTSDNDYVSRFVPDQQGAGWFSTVDHLNRIDLTTNQLTTYPLPMSGTTMLADPYLDRRGRFWMLQGGRLYRFDPRSRQYRMMLGNSSPTGGNLQVMSLYEDHRGQLWAVSWEKGLFRYDSRHNTFVEEAGSPRYVTSMTEDYRADGTPFFWLGNAMYGHQTGLYTYNPATHQYATFTGDLRDPLSYHGGMVGAFYRDPQTGVLWIGAQQGVYKADPFTHKFGRKLLPAWSAQSTPHVTFITQDQRRPTLYWVGSSDGRLYQWNRPADTFTLVDRGSAHREGKVDELAQDAQGHIWITAGGRLEEYDPILNRWQTRFADKAGQRRFRTLLLDRAGQLWAGGNSDEVLMYNPATQLTTSWRLPIRKGEGQRASVNRLQEDAQGRIWIATSLGVFRLHPGRRPVEKITLHPTSASVQPSDRLQSTFYLDGKGRVWVSGIGFLVQADQNGRIQKTYTLENGLRGDHIFDIREDQTGHLWLATDNLLHQLNLKTGEFRYYGKENGLFSNFVFSTFSVNREGELFFGAVNAFNYFRPEQLRYNKVPPPVAITAVKVGNIAQAFRPGQAIDVPPSENVFSFDFAALSYSQPEKNQYAYQLVGFDDNWIHTQEHSATYMNLEPGTYTFRVKAANNDGVWNEQGTSLTIQIIPPYYKTWWFLSLCVLVVLIVLYSIYQYRERQRQRLESIRNRIATDLHDDMGSTLSSIRIFSDVVQHQIAPVRPEAVPILQRISTSATTLSESMQDIIWTIQTKQDSLQDVVTRMREFGLKIAEARNIEYHMEVSDQFQSPRLDVEQRRNIYLIFKESINNAVKYADCSRIDVSLSVMGRQLRLLISDNGKGFDPATVRQGNGLANLQKRAREIKGKLTLTTAPGAGTQIELLMKLTS</sequence>
<dbReference type="InterPro" id="IPR011712">
    <property type="entry name" value="Sig_transdc_His_kin_sub3_dim/P"/>
</dbReference>
<dbReference type="SUPFAM" id="SSF50952">
    <property type="entry name" value="Soluble quinoprotein glucose dehydrogenase"/>
    <property type="match status" value="1"/>
</dbReference>
<dbReference type="InterPro" id="IPR011123">
    <property type="entry name" value="Y_Y_Y"/>
</dbReference>
<gene>
    <name evidence="5" type="ORF">DYU11_17405</name>
</gene>
<dbReference type="InterPro" id="IPR005467">
    <property type="entry name" value="His_kinase_dom"/>
</dbReference>
<dbReference type="InterPro" id="IPR003594">
    <property type="entry name" value="HATPase_dom"/>
</dbReference>
<dbReference type="InterPro" id="IPR015943">
    <property type="entry name" value="WD40/YVTN_repeat-like_dom_sf"/>
</dbReference>
<dbReference type="InterPro" id="IPR011110">
    <property type="entry name" value="Reg_prop"/>
</dbReference>
<name>A0A418M5Q0_9BACT</name>
<dbReference type="SUPFAM" id="SSF55874">
    <property type="entry name" value="ATPase domain of HSP90 chaperone/DNA topoisomerase II/histidine kinase"/>
    <property type="match status" value="1"/>
</dbReference>
<keyword evidence="2" id="KW-1133">Transmembrane helix</keyword>
<dbReference type="EMBL" id="QXED01000005">
    <property type="protein sequence ID" value="RIV21203.1"/>
    <property type="molecule type" value="Genomic_DNA"/>
</dbReference>
<dbReference type="CDD" id="cd00146">
    <property type="entry name" value="PKD"/>
    <property type="match status" value="1"/>
</dbReference>
<accession>A0A418M5Q0</accession>
<keyword evidence="2" id="KW-0472">Membrane</keyword>
<dbReference type="AlphaFoldDB" id="A0A418M5Q0"/>
<dbReference type="InterPro" id="IPR036890">
    <property type="entry name" value="HATPase_C_sf"/>
</dbReference>
<dbReference type="Pfam" id="PF07494">
    <property type="entry name" value="Reg_prop"/>
    <property type="match status" value="2"/>
</dbReference>
<comment type="caution">
    <text evidence="5">The sequence shown here is derived from an EMBL/GenBank/DDBJ whole genome shotgun (WGS) entry which is preliminary data.</text>
</comment>
<dbReference type="Gene3D" id="2.130.10.10">
    <property type="entry name" value="YVTN repeat-like/Quinoprotein amine dehydrogenase"/>
    <property type="match status" value="2"/>
</dbReference>
<evidence type="ECO:0000256" key="1">
    <source>
        <dbReference type="ARBA" id="ARBA00022553"/>
    </source>
</evidence>
<dbReference type="OrthoDB" id="9778366at2"/>
<evidence type="ECO:0000256" key="3">
    <source>
        <dbReference type="SAM" id="SignalP"/>
    </source>
</evidence>
<keyword evidence="1" id="KW-0597">Phosphoprotein</keyword>
<dbReference type="SMART" id="SM00387">
    <property type="entry name" value="HATPase_c"/>
    <property type="match status" value="1"/>
</dbReference>
<dbReference type="Gene3D" id="3.30.565.10">
    <property type="entry name" value="Histidine kinase-like ATPase, C-terminal domain"/>
    <property type="match status" value="1"/>
</dbReference>
<dbReference type="CDD" id="cd16917">
    <property type="entry name" value="HATPase_UhpB-NarQ-NarX-like"/>
    <property type="match status" value="1"/>
</dbReference>
<protein>
    <recommendedName>
        <fullName evidence="4">Histidine kinase domain-containing protein</fullName>
    </recommendedName>
</protein>
<keyword evidence="6" id="KW-1185">Reference proteome</keyword>
<dbReference type="Pfam" id="PF07495">
    <property type="entry name" value="Y_Y_Y"/>
    <property type="match status" value="1"/>
</dbReference>
<dbReference type="PANTHER" id="PTHR43547">
    <property type="entry name" value="TWO-COMPONENT HISTIDINE KINASE"/>
    <property type="match status" value="1"/>
</dbReference>
<dbReference type="GO" id="GO:0046983">
    <property type="term" value="F:protein dimerization activity"/>
    <property type="evidence" value="ECO:0007669"/>
    <property type="project" value="InterPro"/>
</dbReference>
<dbReference type="Pfam" id="PF07730">
    <property type="entry name" value="HisKA_3"/>
    <property type="match status" value="1"/>
</dbReference>
<keyword evidence="2" id="KW-0812">Transmembrane</keyword>
<evidence type="ECO:0000256" key="2">
    <source>
        <dbReference type="SAM" id="Phobius"/>
    </source>
</evidence>
<dbReference type="PANTHER" id="PTHR43547:SF2">
    <property type="entry name" value="HYBRID SIGNAL TRANSDUCTION HISTIDINE KINASE C"/>
    <property type="match status" value="1"/>
</dbReference>
<dbReference type="Proteomes" id="UP000283523">
    <property type="component" value="Unassembled WGS sequence"/>
</dbReference>
<feature type="transmembrane region" description="Helical" evidence="2">
    <location>
        <begin position="774"/>
        <end position="792"/>
    </location>
</feature>
<evidence type="ECO:0000313" key="5">
    <source>
        <dbReference type="EMBL" id="RIV21203.1"/>
    </source>
</evidence>
<dbReference type="Gene3D" id="1.20.5.1930">
    <property type="match status" value="1"/>
</dbReference>
<dbReference type="SUPFAM" id="SSF63829">
    <property type="entry name" value="Calcium-dependent phosphotriesterase"/>
    <property type="match status" value="2"/>
</dbReference>